<gene>
    <name evidence="2" type="ORF">ZHAS_00004564</name>
</gene>
<dbReference type="EMBL" id="ATLV01013146">
    <property type="status" value="NOT_ANNOTATED_CDS"/>
    <property type="molecule type" value="Genomic_DNA"/>
</dbReference>
<dbReference type="Proteomes" id="UP000030765">
    <property type="component" value="Unassembled WGS sequence"/>
</dbReference>
<reference evidence="3" key="2">
    <citation type="submission" date="2020-05" db="UniProtKB">
        <authorList>
            <consortium name="EnsemblMetazoa"/>
        </authorList>
    </citation>
    <scope>IDENTIFICATION</scope>
</reference>
<dbReference type="VEuPathDB" id="VectorBase:ASIC004564"/>
<evidence type="ECO:0000256" key="1">
    <source>
        <dbReference type="SAM" id="MobiDB-lite"/>
    </source>
</evidence>
<evidence type="ECO:0000313" key="4">
    <source>
        <dbReference type="Proteomes" id="UP000030765"/>
    </source>
</evidence>
<dbReference type="EnsemblMetazoa" id="ASIC004564-RA">
    <property type="protein sequence ID" value="ASIC004564-PA"/>
    <property type="gene ID" value="ASIC004564"/>
</dbReference>
<proteinExistence type="predicted"/>
<dbReference type="AlphaFoldDB" id="A0A084VH72"/>
<organism evidence="2">
    <name type="scientific">Anopheles sinensis</name>
    <name type="common">Mosquito</name>
    <dbReference type="NCBI Taxonomy" id="74873"/>
    <lineage>
        <taxon>Eukaryota</taxon>
        <taxon>Metazoa</taxon>
        <taxon>Ecdysozoa</taxon>
        <taxon>Arthropoda</taxon>
        <taxon>Hexapoda</taxon>
        <taxon>Insecta</taxon>
        <taxon>Pterygota</taxon>
        <taxon>Neoptera</taxon>
        <taxon>Endopterygota</taxon>
        <taxon>Diptera</taxon>
        <taxon>Nematocera</taxon>
        <taxon>Culicoidea</taxon>
        <taxon>Culicidae</taxon>
        <taxon>Anophelinae</taxon>
        <taxon>Anopheles</taxon>
    </lineage>
</organism>
<feature type="region of interest" description="Disordered" evidence="1">
    <location>
        <begin position="65"/>
        <end position="88"/>
    </location>
</feature>
<name>A0A084VH72_ANOSI</name>
<dbReference type="EMBL" id="KE524842">
    <property type="protein sequence ID" value="KFB37316.1"/>
    <property type="molecule type" value="Genomic_DNA"/>
</dbReference>
<reference evidence="2 4" key="1">
    <citation type="journal article" date="2014" name="BMC Genomics">
        <title>Genome sequence of Anopheles sinensis provides insight into genetics basis of mosquito competence for malaria parasites.</title>
        <authorList>
            <person name="Zhou D."/>
            <person name="Zhang D."/>
            <person name="Ding G."/>
            <person name="Shi L."/>
            <person name="Hou Q."/>
            <person name="Ye Y."/>
            <person name="Xu Y."/>
            <person name="Zhou H."/>
            <person name="Xiong C."/>
            <person name="Li S."/>
            <person name="Yu J."/>
            <person name="Hong S."/>
            <person name="Yu X."/>
            <person name="Zou P."/>
            <person name="Chen C."/>
            <person name="Chang X."/>
            <person name="Wang W."/>
            <person name="Lv Y."/>
            <person name="Sun Y."/>
            <person name="Ma L."/>
            <person name="Shen B."/>
            <person name="Zhu C."/>
        </authorList>
    </citation>
    <scope>NUCLEOTIDE SEQUENCE [LARGE SCALE GENOMIC DNA]</scope>
</reference>
<evidence type="ECO:0000313" key="2">
    <source>
        <dbReference type="EMBL" id="KFB37316.1"/>
    </source>
</evidence>
<sequence length="88" mass="9950">MPNAASFPPGRVHVIALKWFSLWAGRTAPECKRHDECNPRTGFGRLGMERGRMVAQRESLLNRKADTHKQIPNPPTCHEEAAPFEDLD</sequence>
<protein>
    <submittedName>
        <fullName evidence="2 3">Uncharacterized protein</fullName>
    </submittedName>
</protein>
<evidence type="ECO:0000313" key="3">
    <source>
        <dbReference type="EnsemblMetazoa" id="ASIC004564-PA"/>
    </source>
</evidence>
<accession>A0A084VH72</accession>
<keyword evidence="4" id="KW-1185">Reference proteome</keyword>